<dbReference type="InterPro" id="IPR002314">
    <property type="entry name" value="aa-tRNA-synt_IIb"/>
</dbReference>
<evidence type="ECO:0000256" key="13">
    <source>
        <dbReference type="ARBA" id="ARBA00048823"/>
    </source>
</evidence>
<dbReference type="InterPro" id="IPR002317">
    <property type="entry name" value="Ser-tRNA-ligase_type_1"/>
</dbReference>
<feature type="domain" description="Aminoacyl-transfer RNA synthetases class-II family profile" evidence="18">
    <location>
        <begin position="165"/>
        <end position="400"/>
    </location>
</feature>
<evidence type="ECO:0000259" key="18">
    <source>
        <dbReference type="PROSITE" id="PS50862"/>
    </source>
</evidence>
<comment type="catalytic activity">
    <reaction evidence="13">
        <text>tRNA(Ser) + L-serine + ATP = L-seryl-tRNA(Ser) + AMP + diphosphate + H(+)</text>
        <dbReference type="Rhea" id="RHEA:12292"/>
        <dbReference type="Rhea" id="RHEA-COMP:9669"/>
        <dbReference type="Rhea" id="RHEA-COMP:9703"/>
        <dbReference type="ChEBI" id="CHEBI:15378"/>
        <dbReference type="ChEBI" id="CHEBI:30616"/>
        <dbReference type="ChEBI" id="CHEBI:33019"/>
        <dbReference type="ChEBI" id="CHEBI:33384"/>
        <dbReference type="ChEBI" id="CHEBI:78442"/>
        <dbReference type="ChEBI" id="CHEBI:78533"/>
        <dbReference type="ChEBI" id="CHEBI:456215"/>
        <dbReference type="EC" id="6.1.1.11"/>
    </reaction>
</comment>
<feature type="binding site" evidence="16">
    <location>
        <begin position="252"/>
        <end position="254"/>
    </location>
    <ligand>
        <name>ATP</name>
        <dbReference type="ChEBI" id="CHEBI:30616"/>
    </ligand>
</feature>
<evidence type="ECO:0000256" key="11">
    <source>
        <dbReference type="ARBA" id="ARBA00039158"/>
    </source>
</evidence>
<dbReference type="PROSITE" id="PS50862">
    <property type="entry name" value="AA_TRNA_LIGASE_II"/>
    <property type="match status" value="1"/>
</dbReference>
<dbReference type="GO" id="GO:0005737">
    <property type="term" value="C:cytoplasm"/>
    <property type="evidence" value="ECO:0007669"/>
    <property type="project" value="UniProtKB-SubCell"/>
</dbReference>
<feature type="coiled-coil region" evidence="17">
    <location>
        <begin position="69"/>
        <end position="96"/>
    </location>
</feature>
<keyword evidence="6 19" id="KW-0436">Ligase</keyword>
<dbReference type="InterPro" id="IPR015866">
    <property type="entry name" value="Ser-tRNA-synth_1_N"/>
</dbReference>
<dbReference type="SUPFAM" id="SSF46589">
    <property type="entry name" value="tRNA-binding arm"/>
    <property type="match status" value="1"/>
</dbReference>
<dbReference type="CDD" id="cd00770">
    <property type="entry name" value="SerRS_core"/>
    <property type="match status" value="1"/>
</dbReference>
<comment type="subcellular location">
    <subcellularLocation>
        <location evidence="1">Cytoplasm</location>
    </subcellularLocation>
</comment>
<evidence type="ECO:0000256" key="16">
    <source>
        <dbReference type="PIRSR" id="PIRSR001529-2"/>
    </source>
</evidence>
<dbReference type="AlphaFoldDB" id="A0A2H0V9E7"/>
<evidence type="ECO:0000256" key="5">
    <source>
        <dbReference type="ARBA" id="ARBA00022490"/>
    </source>
</evidence>
<dbReference type="PRINTS" id="PR00981">
    <property type="entry name" value="TRNASYNTHSER"/>
</dbReference>
<comment type="pathway">
    <text evidence="2">Aminoacyl-tRNA biosynthesis; selenocysteinyl-tRNA(Sec) biosynthesis; L-seryl-tRNA(Sec) from L-serine and tRNA(Sec): step 1/1.</text>
</comment>
<feature type="binding site" evidence="15">
    <location>
        <position position="252"/>
    </location>
    <ligand>
        <name>L-serine</name>
        <dbReference type="ChEBI" id="CHEBI:33384"/>
    </ligand>
</feature>
<dbReference type="InterPro" id="IPR042103">
    <property type="entry name" value="SerRS_1_N_sf"/>
</dbReference>
<keyword evidence="8 16" id="KW-0067">ATP-binding</keyword>
<accession>A0A2H0V9E7</accession>
<dbReference type="GO" id="GO:0004828">
    <property type="term" value="F:serine-tRNA ligase activity"/>
    <property type="evidence" value="ECO:0007669"/>
    <property type="project" value="UniProtKB-UniRule"/>
</dbReference>
<keyword evidence="7" id="KW-0547">Nucleotide-binding</keyword>
<keyword evidence="17" id="KW-0175">Coiled coil</keyword>
<evidence type="ECO:0000256" key="7">
    <source>
        <dbReference type="ARBA" id="ARBA00022741"/>
    </source>
</evidence>
<dbReference type="Pfam" id="PF00587">
    <property type="entry name" value="tRNA-synt_2b"/>
    <property type="match status" value="1"/>
</dbReference>
<dbReference type="InterPro" id="IPR033729">
    <property type="entry name" value="SerRS_core"/>
</dbReference>
<comment type="caution">
    <text evidence="19">The sequence shown here is derived from an EMBL/GenBank/DDBJ whole genome shotgun (WGS) entry which is preliminary data.</text>
</comment>
<evidence type="ECO:0000256" key="3">
    <source>
        <dbReference type="ARBA" id="ARBA00010728"/>
    </source>
</evidence>
<feature type="binding site" evidence="15">
    <location>
        <position position="275"/>
    </location>
    <ligand>
        <name>L-serine</name>
        <dbReference type="ChEBI" id="CHEBI:33384"/>
    </ligand>
</feature>
<evidence type="ECO:0000256" key="14">
    <source>
        <dbReference type="NCBIfam" id="TIGR00414"/>
    </source>
</evidence>
<evidence type="ECO:0000313" key="19">
    <source>
        <dbReference type="EMBL" id="PIR95726.1"/>
    </source>
</evidence>
<keyword evidence="5" id="KW-0963">Cytoplasm</keyword>
<dbReference type="Gene3D" id="3.30.930.10">
    <property type="entry name" value="Bira Bifunctional Protein, Domain 2"/>
    <property type="match status" value="1"/>
</dbReference>
<dbReference type="PIRSF" id="PIRSF001529">
    <property type="entry name" value="Ser-tRNA-synth_IIa"/>
    <property type="match status" value="1"/>
</dbReference>
<dbReference type="InterPro" id="IPR045864">
    <property type="entry name" value="aa-tRNA-synth_II/BPL/LPL"/>
</dbReference>
<dbReference type="InterPro" id="IPR010978">
    <property type="entry name" value="tRNA-bd_arm"/>
</dbReference>
<evidence type="ECO:0000256" key="4">
    <source>
        <dbReference type="ARBA" id="ARBA00012840"/>
    </source>
</evidence>
<evidence type="ECO:0000256" key="1">
    <source>
        <dbReference type="ARBA" id="ARBA00004496"/>
    </source>
</evidence>
<gene>
    <name evidence="19" type="ORF">COT93_00920</name>
</gene>
<protein>
    <recommendedName>
        <fullName evidence="11 14">Serine--tRNA ligase</fullName>
        <ecNumber evidence="4 14">6.1.1.11</ecNumber>
    </recommendedName>
</protein>
<comment type="similarity">
    <text evidence="3">Belongs to the class-II aminoacyl-tRNA synthetase family. Type-1 seryl-tRNA synthetase subfamily.</text>
</comment>
<proteinExistence type="inferred from homology"/>
<keyword evidence="10" id="KW-0030">Aminoacyl-tRNA synthetase</keyword>
<organism evidence="19 20">
    <name type="scientific">Candidatus Falkowbacteria bacterium CG10_big_fil_rev_8_21_14_0_10_37_18</name>
    <dbReference type="NCBI Taxonomy" id="1974562"/>
    <lineage>
        <taxon>Bacteria</taxon>
        <taxon>Candidatus Falkowiibacteriota</taxon>
    </lineage>
</organism>
<feature type="binding site" evidence="16">
    <location>
        <begin position="339"/>
        <end position="342"/>
    </location>
    <ligand>
        <name>ATP</name>
        <dbReference type="ChEBI" id="CHEBI:30616"/>
    </ligand>
</feature>
<dbReference type="NCBIfam" id="TIGR00414">
    <property type="entry name" value="serS"/>
    <property type="match status" value="1"/>
</dbReference>
<evidence type="ECO:0000256" key="15">
    <source>
        <dbReference type="PIRSR" id="PIRSR001529-1"/>
    </source>
</evidence>
<dbReference type="EC" id="6.1.1.11" evidence="4 14"/>
<comment type="catalytic activity">
    <reaction evidence="12">
        <text>tRNA(Sec) + L-serine + ATP = L-seryl-tRNA(Sec) + AMP + diphosphate + H(+)</text>
        <dbReference type="Rhea" id="RHEA:42580"/>
        <dbReference type="Rhea" id="RHEA-COMP:9742"/>
        <dbReference type="Rhea" id="RHEA-COMP:10128"/>
        <dbReference type="ChEBI" id="CHEBI:15378"/>
        <dbReference type="ChEBI" id="CHEBI:30616"/>
        <dbReference type="ChEBI" id="CHEBI:33019"/>
        <dbReference type="ChEBI" id="CHEBI:33384"/>
        <dbReference type="ChEBI" id="CHEBI:78442"/>
        <dbReference type="ChEBI" id="CHEBI:78533"/>
        <dbReference type="ChEBI" id="CHEBI:456215"/>
        <dbReference type="EC" id="6.1.1.11"/>
    </reaction>
</comment>
<dbReference type="PANTHER" id="PTHR43697:SF1">
    <property type="entry name" value="SERINE--TRNA LIGASE"/>
    <property type="match status" value="1"/>
</dbReference>
<keyword evidence="9" id="KW-0648">Protein biosynthesis</keyword>
<dbReference type="PANTHER" id="PTHR43697">
    <property type="entry name" value="SERYL-TRNA SYNTHETASE"/>
    <property type="match status" value="1"/>
</dbReference>
<evidence type="ECO:0000256" key="10">
    <source>
        <dbReference type="ARBA" id="ARBA00023146"/>
    </source>
</evidence>
<evidence type="ECO:0000256" key="12">
    <source>
        <dbReference type="ARBA" id="ARBA00047929"/>
    </source>
</evidence>
<reference evidence="20" key="1">
    <citation type="submission" date="2017-09" db="EMBL/GenBank/DDBJ databases">
        <title>Depth-based differentiation of microbial function through sediment-hosted aquifers and enrichment of novel symbionts in the deep terrestrial subsurface.</title>
        <authorList>
            <person name="Probst A.J."/>
            <person name="Ladd B."/>
            <person name="Jarett J.K."/>
            <person name="Geller-Mcgrath D.E."/>
            <person name="Sieber C.M.K."/>
            <person name="Emerson J.B."/>
            <person name="Anantharaman K."/>
            <person name="Thomas B.C."/>
            <person name="Malmstrom R."/>
            <person name="Stieglmeier M."/>
            <person name="Klingl A."/>
            <person name="Woyke T."/>
            <person name="Ryan C.M."/>
            <person name="Banfield J.F."/>
        </authorList>
    </citation>
    <scope>NUCLEOTIDE SEQUENCE [LARGE SCALE GENOMIC DNA]</scope>
</reference>
<evidence type="ECO:0000256" key="6">
    <source>
        <dbReference type="ARBA" id="ARBA00022598"/>
    </source>
</evidence>
<name>A0A2H0V9E7_9BACT</name>
<feature type="binding site" evidence="15">
    <location>
        <position position="221"/>
    </location>
    <ligand>
        <name>L-serine</name>
        <dbReference type="ChEBI" id="CHEBI:33384"/>
    </ligand>
</feature>
<feature type="binding site" evidence="15">
    <location>
        <position position="373"/>
    </location>
    <ligand>
        <name>L-serine</name>
        <dbReference type="ChEBI" id="CHEBI:33384"/>
    </ligand>
</feature>
<dbReference type="InterPro" id="IPR006195">
    <property type="entry name" value="aa-tRNA-synth_II"/>
</dbReference>
<evidence type="ECO:0000313" key="20">
    <source>
        <dbReference type="Proteomes" id="UP000229972"/>
    </source>
</evidence>
<dbReference type="GO" id="GO:0006434">
    <property type="term" value="P:seryl-tRNA aminoacylation"/>
    <property type="evidence" value="ECO:0007669"/>
    <property type="project" value="UniProtKB-UniRule"/>
</dbReference>
<dbReference type="SUPFAM" id="SSF55681">
    <property type="entry name" value="Class II aaRS and biotin synthetases"/>
    <property type="match status" value="1"/>
</dbReference>
<sequence length="418" mass="47398">MLDIKLIRDNLAEVKTGLLKRMAADKLDLESIIRLDDERRVLIGQVEASQNKRNQASKTKPTPEVILAMKTLGTELKDLQNKLAEVETDLNTRLSELPNIPAVDVVAGGKENNEVIFTYGKKPKFDFAPKNHVDLATSLDIIDYERGVKIAGNGFWCYKGVGALLEWALLSYFIEYHTKNGYQFLIPPFMLTEKCAYISGHLPKFRDDLFWTQDGLCLNATSEMMLGNYHREEILAAEDLPLKYFAYSPCFRREAGSYRQEERGMIRGHQFNKVEMFIFSPAEKSWEMFAELVSHSKKLMEGLDLHFQISKLAAEDCSAAMAKTYDVEVFIPSMEIYKEVSSASNALDYQARRGQTRYKNQASGKMEFVHTLNASGLATSRILPAILEQNQQKDGSVKIPKVLLKYLPRGLKLIKALS</sequence>
<dbReference type="GO" id="GO:0005524">
    <property type="term" value="F:ATP binding"/>
    <property type="evidence" value="ECO:0007669"/>
    <property type="project" value="UniProtKB-KW"/>
</dbReference>
<dbReference type="Gene3D" id="1.10.287.40">
    <property type="entry name" value="Serine-tRNA synthetase, tRNA binding domain"/>
    <property type="match status" value="1"/>
</dbReference>
<evidence type="ECO:0000256" key="2">
    <source>
        <dbReference type="ARBA" id="ARBA00005045"/>
    </source>
</evidence>
<dbReference type="Proteomes" id="UP000229972">
    <property type="component" value="Unassembled WGS sequence"/>
</dbReference>
<dbReference type="Pfam" id="PF02403">
    <property type="entry name" value="Seryl_tRNA_N"/>
    <property type="match status" value="1"/>
</dbReference>
<evidence type="ECO:0000256" key="17">
    <source>
        <dbReference type="SAM" id="Coils"/>
    </source>
</evidence>
<evidence type="ECO:0000256" key="9">
    <source>
        <dbReference type="ARBA" id="ARBA00022917"/>
    </source>
</evidence>
<evidence type="ECO:0000256" key="8">
    <source>
        <dbReference type="ARBA" id="ARBA00022840"/>
    </source>
</evidence>
<dbReference type="EMBL" id="PFAL01000012">
    <property type="protein sequence ID" value="PIR95726.1"/>
    <property type="molecule type" value="Genomic_DNA"/>
</dbReference>